<dbReference type="GO" id="GO:0006457">
    <property type="term" value="P:protein folding"/>
    <property type="evidence" value="ECO:0007669"/>
    <property type="project" value="TreeGrafter"/>
</dbReference>
<comment type="caution">
    <text evidence="12">The sequence shown here is derived from an EMBL/GenBank/DDBJ whole genome shotgun (WGS) entry which is preliminary data.</text>
</comment>
<dbReference type="InterPro" id="IPR013766">
    <property type="entry name" value="Thioredoxin_domain"/>
</dbReference>
<organism evidence="12 13">
    <name type="scientific">Apodospora peruviana</name>
    <dbReference type="NCBI Taxonomy" id="516989"/>
    <lineage>
        <taxon>Eukaryota</taxon>
        <taxon>Fungi</taxon>
        <taxon>Dikarya</taxon>
        <taxon>Ascomycota</taxon>
        <taxon>Pezizomycotina</taxon>
        <taxon>Sordariomycetes</taxon>
        <taxon>Sordariomycetidae</taxon>
        <taxon>Sordariales</taxon>
        <taxon>Lasiosphaeriaceae</taxon>
        <taxon>Apodospora</taxon>
    </lineage>
</organism>
<evidence type="ECO:0000313" key="13">
    <source>
        <dbReference type="Proteomes" id="UP001283341"/>
    </source>
</evidence>
<dbReference type="PANTHER" id="PTHR18929:SF132">
    <property type="entry name" value="PROTEIN DISULFIDE-ISOMERASE A3"/>
    <property type="match status" value="1"/>
</dbReference>
<evidence type="ECO:0000256" key="1">
    <source>
        <dbReference type="ARBA" id="ARBA00001182"/>
    </source>
</evidence>
<name>A0AAE0HVW0_9PEZI</name>
<evidence type="ECO:0000256" key="6">
    <source>
        <dbReference type="ARBA" id="ARBA00022824"/>
    </source>
</evidence>
<dbReference type="GO" id="GO:0003756">
    <property type="term" value="F:protein disulfide isomerase activity"/>
    <property type="evidence" value="ECO:0007669"/>
    <property type="project" value="UniProtKB-EC"/>
</dbReference>
<sequence length="370" mass="41055">MRQFIRQLPFCLSLLGFLLLGIVAGWEHVKDAQTLEDTIAGNDVVLVAYEPKSTSLEPEWLSASAEQKKQLVSIDCVSAKAVCDTYEIAYFPSIVLFKSGKPATQYRGARTARAIIQFLARSKLPTVSEALGAEELSAFKDADDIAFVAFLDPEHVSSAKTFSEVASRYRDEFSFGTVVDSSVAEAQNIKVPSVVCYRSVDGDTVVSHFEPDKLDAWIKDSSRPVLGDLTRGWPMVYLFAPTESARQDLRKSLYKFAKDYYDSLTSVVVDPLEFPELMGQLGLDANSFPAGAVHQLSKDRIYPFPKDKALNANSVQQWGLDVYQGRIKPWTLPGVTTTYEDLGPIKVATRRISMRTYPGMKIKVAGHDEL</sequence>
<keyword evidence="7" id="KW-0413">Isomerase</keyword>
<evidence type="ECO:0000256" key="9">
    <source>
        <dbReference type="ARBA" id="ARBA00039846"/>
    </source>
</evidence>
<dbReference type="Pfam" id="PF00085">
    <property type="entry name" value="Thioredoxin"/>
    <property type="match status" value="1"/>
</dbReference>
<feature type="domain" description="Thioredoxin" evidence="11">
    <location>
        <begin position="55"/>
        <end position="120"/>
    </location>
</feature>
<evidence type="ECO:0000259" key="11">
    <source>
        <dbReference type="Pfam" id="PF00085"/>
    </source>
</evidence>
<evidence type="ECO:0000256" key="7">
    <source>
        <dbReference type="ARBA" id="ARBA00023235"/>
    </source>
</evidence>
<proteinExistence type="inferred from homology"/>
<dbReference type="SUPFAM" id="SSF52833">
    <property type="entry name" value="Thioredoxin-like"/>
    <property type="match status" value="3"/>
</dbReference>
<accession>A0AAE0HVW0</accession>
<evidence type="ECO:0000256" key="4">
    <source>
        <dbReference type="ARBA" id="ARBA00006347"/>
    </source>
</evidence>
<dbReference type="EC" id="5.3.4.1" evidence="5"/>
<dbReference type="PANTHER" id="PTHR18929">
    <property type="entry name" value="PROTEIN DISULFIDE ISOMERASE"/>
    <property type="match status" value="1"/>
</dbReference>
<dbReference type="CDD" id="cd02982">
    <property type="entry name" value="PDI_b'_family"/>
    <property type="match status" value="1"/>
</dbReference>
<feature type="chain" id="PRO_5042270345" description="Protein disulfide-isomerase" evidence="10">
    <location>
        <begin position="26"/>
        <end position="370"/>
    </location>
</feature>
<evidence type="ECO:0000256" key="5">
    <source>
        <dbReference type="ARBA" id="ARBA00012723"/>
    </source>
</evidence>
<dbReference type="InterPro" id="IPR036249">
    <property type="entry name" value="Thioredoxin-like_sf"/>
</dbReference>
<reference evidence="12" key="1">
    <citation type="journal article" date="2023" name="Mol. Phylogenet. Evol.">
        <title>Genome-scale phylogeny and comparative genomics of the fungal order Sordariales.</title>
        <authorList>
            <person name="Hensen N."/>
            <person name="Bonometti L."/>
            <person name="Westerberg I."/>
            <person name="Brannstrom I.O."/>
            <person name="Guillou S."/>
            <person name="Cros-Aarteil S."/>
            <person name="Calhoun S."/>
            <person name="Haridas S."/>
            <person name="Kuo A."/>
            <person name="Mondo S."/>
            <person name="Pangilinan J."/>
            <person name="Riley R."/>
            <person name="LaButti K."/>
            <person name="Andreopoulos B."/>
            <person name="Lipzen A."/>
            <person name="Chen C."/>
            <person name="Yan M."/>
            <person name="Daum C."/>
            <person name="Ng V."/>
            <person name="Clum A."/>
            <person name="Steindorff A."/>
            <person name="Ohm R.A."/>
            <person name="Martin F."/>
            <person name="Silar P."/>
            <person name="Natvig D.O."/>
            <person name="Lalanne C."/>
            <person name="Gautier V."/>
            <person name="Ament-Velasquez S.L."/>
            <person name="Kruys A."/>
            <person name="Hutchinson M.I."/>
            <person name="Powell A.J."/>
            <person name="Barry K."/>
            <person name="Miller A.N."/>
            <person name="Grigoriev I.V."/>
            <person name="Debuchy R."/>
            <person name="Gladieux P."/>
            <person name="Hiltunen Thoren M."/>
            <person name="Johannesson H."/>
        </authorList>
    </citation>
    <scope>NUCLEOTIDE SEQUENCE</scope>
    <source>
        <strain evidence="12">CBS 118394</strain>
    </source>
</reference>
<evidence type="ECO:0000256" key="3">
    <source>
        <dbReference type="ARBA" id="ARBA00004319"/>
    </source>
</evidence>
<evidence type="ECO:0000256" key="2">
    <source>
        <dbReference type="ARBA" id="ARBA00002692"/>
    </source>
</evidence>
<dbReference type="Pfam" id="PF13848">
    <property type="entry name" value="Thioredoxin_6"/>
    <property type="match status" value="1"/>
</dbReference>
<dbReference type="Proteomes" id="UP001283341">
    <property type="component" value="Unassembled WGS sequence"/>
</dbReference>
<dbReference type="GO" id="GO:0034976">
    <property type="term" value="P:response to endoplasmic reticulum stress"/>
    <property type="evidence" value="ECO:0007669"/>
    <property type="project" value="TreeGrafter"/>
</dbReference>
<evidence type="ECO:0000256" key="8">
    <source>
        <dbReference type="ARBA" id="ARBA00023284"/>
    </source>
</evidence>
<evidence type="ECO:0000313" key="12">
    <source>
        <dbReference type="EMBL" id="KAK3313885.1"/>
    </source>
</evidence>
<dbReference type="Gene3D" id="3.40.30.10">
    <property type="entry name" value="Glutaredoxin"/>
    <property type="match status" value="3"/>
</dbReference>
<feature type="signal peptide" evidence="10">
    <location>
        <begin position="1"/>
        <end position="25"/>
    </location>
</feature>
<dbReference type="AlphaFoldDB" id="A0AAE0HVW0"/>
<keyword evidence="6" id="KW-0256">Endoplasmic reticulum</keyword>
<keyword evidence="13" id="KW-1185">Reference proteome</keyword>
<evidence type="ECO:0000256" key="10">
    <source>
        <dbReference type="SAM" id="SignalP"/>
    </source>
</evidence>
<dbReference type="GO" id="GO:0005788">
    <property type="term" value="C:endoplasmic reticulum lumen"/>
    <property type="evidence" value="ECO:0007669"/>
    <property type="project" value="UniProtKB-SubCell"/>
</dbReference>
<comment type="similarity">
    <text evidence="4">Belongs to the protein disulfide isomerase family.</text>
</comment>
<keyword evidence="8" id="KW-0676">Redox-active center</keyword>
<dbReference type="EMBL" id="JAUEDM010000007">
    <property type="protein sequence ID" value="KAK3313885.1"/>
    <property type="molecule type" value="Genomic_DNA"/>
</dbReference>
<protein>
    <recommendedName>
        <fullName evidence="9">Protein disulfide-isomerase</fullName>
        <ecNumber evidence="5">5.3.4.1</ecNumber>
    </recommendedName>
</protein>
<dbReference type="CDD" id="cd02981">
    <property type="entry name" value="PDI_b_family"/>
    <property type="match status" value="1"/>
</dbReference>
<reference evidence="12" key="2">
    <citation type="submission" date="2023-06" db="EMBL/GenBank/DDBJ databases">
        <authorList>
            <consortium name="Lawrence Berkeley National Laboratory"/>
            <person name="Haridas S."/>
            <person name="Hensen N."/>
            <person name="Bonometti L."/>
            <person name="Westerberg I."/>
            <person name="Brannstrom I.O."/>
            <person name="Guillou S."/>
            <person name="Cros-Aarteil S."/>
            <person name="Calhoun S."/>
            <person name="Kuo A."/>
            <person name="Mondo S."/>
            <person name="Pangilinan J."/>
            <person name="Riley R."/>
            <person name="Labutti K."/>
            <person name="Andreopoulos B."/>
            <person name="Lipzen A."/>
            <person name="Chen C."/>
            <person name="Yanf M."/>
            <person name="Daum C."/>
            <person name="Ng V."/>
            <person name="Clum A."/>
            <person name="Steindorff A."/>
            <person name="Ohm R."/>
            <person name="Martin F."/>
            <person name="Silar P."/>
            <person name="Natvig D."/>
            <person name="Lalanne C."/>
            <person name="Gautier V."/>
            <person name="Ament-Velasquez S.L."/>
            <person name="Kruys A."/>
            <person name="Hutchinson M.I."/>
            <person name="Powell A.J."/>
            <person name="Barry K."/>
            <person name="Miller A.N."/>
            <person name="Grigoriev I.V."/>
            <person name="Debuchy R."/>
            <person name="Gladieux P."/>
            <person name="Thoren M.H."/>
            <person name="Johannesson H."/>
        </authorList>
    </citation>
    <scope>NUCLEOTIDE SEQUENCE</scope>
    <source>
        <strain evidence="12">CBS 118394</strain>
    </source>
</reference>
<keyword evidence="10" id="KW-0732">Signal</keyword>
<comment type="catalytic activity">
    <reaction evidence="1">
        <text>Catalyzes the rearrangement of -S-S- bonds in proteins.</text>
        <dbReference type="EC" id="5.3.4.1"/>
    </reaction>
</comment>
<dbReference type="CDD" id="cd02961">
    <property type="entry name" value="PDI_a_family"/>
    <property type="match status" value="1"/>
</dbReference>
<gene>
    <name evidence="12" type="ORF">B0H66DRAFT_630076</name>
</gene>
<comment type="subcellular location">
    <subcellularLocation>
        <location evidence="3">Endoplasmic reticulum lumen</location>
    </subcellularLocation>
</comment>
<comment type="function">
    <text evidence="2">Participates in the folding of proteins containing disulfide bonds, may be involved in glycosylation, prolyl hydroxylation and triglyceride transfer.</text>
</comment>